<dbReference type="EMBL" id="SJPH01000002">
    <property type="protein sequence ID" value="TWT47676.1"/>
    <property type="molecule type" value="Genomic_DNA"/>
</dbReference>
<dbReference type="Gene3D" id="3.40.50.410">
    <property type="entry name" value="von Willebrand factor, type A domain"/>
    <property type="match status" value="1"/>
</dbReference>
<evidence type="ECO:0000259" key="2">
    <source>
        <dbReference type="PROSITE" id="PS50234"/>
    </source>
</evidence>
<dbReference type="CDD" id="cd00198">
    <property type="entry name" value="vWFA"/>
    <property type="match status" value="1"/>
</dbReference>
<evidence type="ECO:0000313" key="4">
    <source>
        <dbReference type="Proteomes" id="UP000318995"/>
    </source>
</evidence>
<protein>
    <recommendedName>
        <fullName evidence="2">VWFA domain-containing protein</fullName>
    </recommendedName>
</protein>
<dbReference type="InterPro" id="IPR036465">
    <property type="entry name" value="vWFA_dom_sf"/>
</dbReference>
<dbReference type="OrthoDB" id="291546at2"/>
<feature type="compositionally biased region" description="Acidic residues" evidence="1">
    <location>
        <begin position="932"/>
        <end position="946"/>
    </location>
</feature>
<dbReference type="SMART" id="SM00327">
    <property type="entry name" value="VWA"/>
    <property type="match status" value="1"/>
</dbReference>
<sequence>MTFSRRALFGVVALVASITIPSVFADEQLSVYLHEDALGTRRFAASLGPIPEQASTTPLELVVLVDTSASQTGLYRETALAAVEALVGAVEPGSQVRLMAVDLDARPLHEGAFEPGSAGASEALASLREVAPLGTTDLNAALSAAIDTLRLAPAGTSRAVVYVGDGLSTTGQQIDAALADVLRTLRTERIAVSSYAIGPRRDAALLAAIANQTGGNLYADAPMELAGDDLTVDRATQENVSRGARVGRTLAAWAQATVAWPASITGGDSVTRLYPDSPLPLRSDRDTVLLGELADNATSVSLTVSEGDSSNVWTAAVPPSDDVHAYLVDLVDNSARDGGRSLTTLGTAGLEETGRTLLSGIDNLAELAERAVSIGDQESAQRISQAVLRRDPGNPRAQTVQALIERGAAAPDGIRTAQLEFAEPIEPGDALIMTQEPTPALTDGAMVPEDGFLPGEGQIIDGVIVNPNDLDSGYVDQGFYPPSEVVVDGRFLSSVERNRRVFAQLIEKEVQNAIADARAEMSEDPAAATQRLKLTLQSVNQAPELIAAVRAGLVDRLQSALREASRAAAIKDDVDRERQAALAATRERRLLLDRLELRREREKQLIERFNALVDEERFDEAAKVALEAEKIDPEGVAPRVARVWGQLKRYHEFNQDLRRQRDAAFLATMGEVEKSFVPFPDDPAIVYPDPEVWSDLTERRRKYASVDLAGESDSEQKINAELKKPLRSSLDFQDTALEEIITFIREEYEIEIQLDEPGLDDAGIGPDEPVSVNLRNISLRSALRLMLKPLELTYIVSDEVLLITSEQQALERLSVKVYPVADLVLPIVTPQVTGLGGGGGGGGGGLGGGGGGGGLGGGGGGLGGGGGGGGFGGGGGGQFAVPDTGSTAPQSETQLEPLFLGSSFTEKNSAAKTSAPASNLERTTAKQPEAGDISDSDSPAESDAAEAADQAREQARELMSQKRYEEVSELILASIRAGKPQPWMYESLAIALELSGKNSTDVERALMSAVDFATSNEQLLAIARYLVGAGHDTRAVEVCRLAIANDPTFTEALGLALRAARRADKLPDLEWVALEIVSRSWPLEQATIEQTAHGIADTLAERYHSAGDTAGAERVTAQLLEATRRDCVVTATWAGEADLDLAVQEPGGAICWVGEPMTAGGGVSLADEGNLDAEDAEHTESYVCSRGFPGKYRVSVRRAWGEVAADTATISVTLASGTPNEETITRQVKLGEAGEAIVEFEMASGRRDEAVETQQIAGAIRRQQAIGQAALAQQLSSLSGDGPVSLRPDEIRRRRLALARQGAGVGFQPVITTLPDGTNFQATAVVSADRRYVRVTAVPFFSGIAGVETFQFVGSGTAGGNNGGAGGGAAGGGLGGGGGGLGGGGGAGGFGGGFGAGS</sequence>
<evidence type="ECO:0000256" key="1">
    <source>
        <dbReference type="SAM" id="MobiDB-lite"/>
    </source>
</evidence>
<proteinExistence type="predicted"/>
<feature type="domain" description="VWFA" evidence="2">
    <location>
        <begin position="60"/>
        <end position="240"/>
    </location>
</feature>
<accession>A0A5C5W9Y3</accession>
<reference evidence="3 4" key="1">
    <citation type="submission" date="2019-02" db="EMBL/GenBank/DDBJ databases">
        <title>Deep-cultivation of Planctomycetes and their phenomic and genomic characterization uncovers novel biology.</title>
        <authorList>
            <person name="Wiegand S."/>
            <person name="Jogler M."/>
            <person name="Boedeker C."/>
            <person name="Pinto D."/>
            <person name="Vollmers J."/>
            <person name="Rivas-Marin E."/>
            <person name="Kohn T."/>
            <person name="Peeters S.H."/>
            <person name="Heuer A."/>
            <person name="Rast P."/>
            <person name="Oberbeckmann S."/>
            <person name="Bunk B."/>
            <person name="Jeske O."/>
            <person name="Meyerdierks A."/>
            <person name="Storesund J.E."/>
            <person name="Kallscheuer N."/>
            <person name="Luecker S."/>
            <person name="Lage O.M."/>
            <person name="Pohl T."/>
            <person name="Merkel B.J."/>
            <person name="Hornburger P."/>
            <person name="Mueller R.-W."/>
            <person name="Bruemmer F."/>
            <person name="Labrenz M."/>
            <person name="Spormann A.M."/>
            <person name="Op Den Camp H."/>
            <person name="Overmann J."/>
            <person name="Amann R."/>
            <person name="Jetten M.S.M."/>
            <person name="Mascher T."/>
            <person name="Medema M.H."/>
            <person name="Devos D.P."/>
            <person name="Kaster A.-K."/>
            <person name="Ovreas L."/>
            <person name="Rohde M."/>
            <person name="Galperin M.Y."/>
            <person name="Jogler C."/>
        </authorList>
    </citation>
    <scope>NUCLEOTIDE SEQUENCE [LARGE SCALE GENOMIC DNA]</scope>
    <source>
        <strain evidence="3 4">Pla111</strain>
    </source>
</reference>
<gene>
    <name evidence="3" type="ORF">Pla111_12950</name>
</gene>
<evidence type="ECO:0000313" key="3">
    <source>
        <dbReference type="EMBL" id="TWT47676.1"/>
    </source>
</evidence>
<dbReference type="Proteomes" id="UP000318995">
    <property type="component" value="Unassembled WGS sequence"/>
</dbReference>
<dbReference type="Pfam" id="PF13768">
    <property type="entry name" value="VWA_3"/>
    <property type="match status" value="1"/>
</dbReference>
<name>A0A5C5W9Y3_9BACT</name>
<dbReference type="Gene3D" id="1.25.40.10">
    <property type="entry name" value="Tetratricopeptide repeat domain"/>
    <property type="match status" value="1"/>
</dbReference>
<dbReference type="RefSeq" id="WP_146572449.1">
    <property type="nucleotide sequence ID" value="NZ_SJPH01000002.1"/>
</dbReference>
<dbReference type="PROSITE" id="PS50234">
    <property type="entry name" value="VWFA"/>
    <property type="match status" value="1"/>
</dbReference>
<dbReference type="InterPro" id="IPR002035">
    <property type="entry name" value="VWF_A"/>
</dbReference>
<feature type="compositionally biased region" description="Polar residues" evidence="1">
    <location>
        <begin position="907"/>
        <end position="926"/>
    </location>
</feature>
<dbReference type="InterPro" id="IPR011990">
    <property type="entry name" value="TPR-like_helical_dom_sf"/>
</dbReference>
<keyword evidence="4" id="KW-1185">Reference proteome</keyword>
<organism evidence="3 4">
    <name type="scientific">Botrimarina hoheduenensis</name>
    <dbReference type="NCBI Taxonomy" id="2528000"/>
    <lineage>
        <taxon>Bacteria</taxon>
        <taxon>Pseudomonadati</taxon>
        <taxon>Planctomycetota</taxon>
        <taxon>Planctomycetia</taxon>
        <taxon>Pirellulales</taxon>
        <taxon>Lacipirellulaceae</taxon>
        <taxon>Botrimarina</taxon>
    </lineage>
</organism>
<dbReference type="SUPFAM" id="SSF53300">
    <property type="entry name" value="vWA-like"/>
    <property type="match status" value="1"/>
</dbReference>
<feature type="region of interest" description="Disordered" evidence="1">
    <location>
        <begin position="907"/>
        <end position="948"/>
    </location>
</feature>
<comment type="caution">
    <text evidence="3">The sequence shown here is derived from an EMBL/GenBank/DDBJ whole genome shotgun (WGS) entry which is preliminary data.</text>
</comment>